<evidence type="ECO:0000313" key="5">
    <source>
        <dbReference type="EMBL" id="QOV92444.1"/>
    </source>
</evidence>
<evidence type="ECO:0000259" key="4">
    <source>
        <dbReference type="PROSITE" id="PS50893"/>
    </source>
</evidence>
<dbReference type="Proteomes" id="UP000593765">
    <property type="component" value="Chromosome"/>
</dbReference>
<dbReference type="GO" id="GO:0005524">
    <property type="term" value="F:ATP binding"/>
    <property type="evidence" value="ECO:0007669"/>
    <property type="project" value="UniProtKB-KW"/>
</dbReference>
<dbReference type="EMBL" id="CP063458">
    <property type="protein sequence ID" value="QOV92444.1"/>
    <property type="molecule type" value="Genomic_DNA"/>
</dbReference>
<evidence type="ECO:0000256" key="3">
    <source>
        <dbReference type="ARBA" id="ARBA00022840"/>
    </source>
</evidence>
<dbReference type="InterPro" id="IPR003593">
    <property type="entry name" value="AAA+_ATPase"/>
</dbReference>
<accession>A0A7M2X444</accession>
<dbReference type="PROSITE" id="PS50893">
    <property type="entry name" value="ABC_TRANSPORTER_2"/>
    <property type="match status" value="1"/>
</dbReference>
<keyword evidence="2" id="KW-0547">Nucleotide-binding</keyword>
<keyword evidence="6" id="KW-1185">Reference proteome</keyword>
<dbReference type="CDD" id="cd03230">
    <property type="entry name" value="ABC_DR_subfamily_A"/>
    <property type="match status" value="1"/>
</dbReference>
<dbReference type="SUPFAM" id="SSF52540">
    <property type="entry name" value="P-loop containing nucleoside triphosphate hydrolases"/>
    <property type="match status" value="1"/>
</dbReference>
<dbReference type="GO" id="GO:0016887">
    <property type="term" value="F:ATP hydrolysis activity"/>
    <property type="evidence" value="ECO:0007669"/>
    <property type="project" value="InterPro"/>
</dbReference>
<feature type="domain" description="ABC transporter" evidence="4">
    <location>
        <begin position="2"/>
        <end position="230"/>
    </location>
</feature>
<protein>
    <submittedName>
        <fullName evidence="5">ABC transporter ATP-binding protein</fullName>
    </submittedName>
</protein>
<dbReference type="InterPro" id="IPR027417">
    <property type="entry name" value="P-loop_NTPase"/>
</dbReference>
<dbReference type="Gene3D" id="3.40.50.300">
    <property type="entry name" value="P-loop containing nucleotide triphosphate hydrolases"/>
    <property type="match status" value="1"/>
</dbReference>
<dbReference type="PANTHER" id="PTHR42939:SF1">
    <property type="entry name" value="ABC TRANSPORTER ATP-BINDING PROTEIN ALBC-RELATED"/>
    <property type="match status" value="1"/>
</dbReference>
<name>A0A7M2X444_9BACT</name>
<sequence>MLDVIDYHKAYGDFVAVDSLSFGVEGGQIVGLLGPNGAGKTTTMRAIAGIIPPTRGQLKVDGFEITADPVGAKKRLAYVPDDPRLFETLTVWEHLQFIATAYEVPDLDVYGQVLLEKFELTEKRDTLAQELSRGMRQKVAICCAYLHRPRLLLLDEPLTGLDPRGIRTMKQSLVEQAALGNAVVISSHLLSLVEGLCTHLLIVNRGKKLFLGSPEEARTAFSNVGDDSLEEVFFRATEAGEVSR</sequence>
<dbReference type="InterPro" id="IPR003439">
    <property type="entry name" value="ABC_transporter-like_ATP-bd"/>
</dbReference>
<proteinExistence type="predicted"/>
<evidence type="ECO:0000256" key="1">
    <source>
        <dbReference type="ARBA" id="ARBA00022448"/>
    </source>
</evidence>
<reference evidence="5 6" key="1">
    <citation type="submission" date="2020-10" db="EMBL/GenBank/DDBJ databases">
        <title>Wide distribution of Phycisphaera-like planctomycetes from WD2101 soil group in peatlands and genome analysis of the first cultivated representative.</title>
        <authorList>
            <person name="Dedysh S.N."/>
            <person name="Beletsky A.V."/>
            <person name="Ivanova A."/>
            <person name="Kulichevskaya I.S."/>
            <person name="Suzina N.E."/>
            <person name="Philippov D.A."/>
            <person name="Rakitin A.L."/>
            <person name="Mardanov A.V."/>
            <person name="Ravin N.V."/>
        </authorList>
    </citation>
    <scope>NUCLEOTIDE SEQUENCE [LARGE SCALE GENOMIC DNA]</scope>
    <source>
        <strain evidence="5 6">M1803</strain>
    </source>
</reference>
<dbReference type="Pfam" id="PF00005">
    <property type="entry name" value="ABC_tran"/>
    <property type="match status" value="1"/>
</dbReference>
<evidence type="ECO:0000256" key="2">
    <source>
        <dbReference type="ARBA" id="ARBA00022741"/>
    </source>
</evidence>
<dbReference type="AlphaFoldDB" id="A0A7M2X444"/>
<organism evidence="5 6">
    <name type="scientific">Humisphaera borealis</name>
    <dbReference type="NCBI Taxonomy" id="2807512"/>
    <lineage>
        <taxon>Bacteria</taxon>
        <taxon>Pseudomonadati</taxon>
        <taxon>Planctomycetota</taxon>
        <taxon>Phycisphaerae</taxon>
        <taxon>Tepidisphaerales</taxon>
        <taxon>Tepidisphaeraceae</taxon>
        <taxon>Humisphaera</taxon>
    </lineage>
</organism>
<dbReference type="PANTHER" id="PTHR42939">
    <property type="entry name" value="ABC TRANSPORTER ATP-BINDING PROTEIN ALBC-RELATED"/>
    <property type="match status" value="1"/>
</dbReference>
<dbReference type="InterPro" id="IPR051782">
    <property type="entry name" value="ABC_Transporter_VariousFunc"/>
</dbReference>
<evidence type="ECO:0000313" key="6">
    <source>
        <dbReference type="Proteomes" id="UP000593765"/>
    </source>
</evidence>
<gene>
    <name evidence="5" type="ORF">IPV69_16330</name>
</gene>
<keyword evidence="1" id="KW-0813">Transport</keyword>
<keyword evidence="3 5" id="KW-0067">ATP-binding</keyword>
<dbReference type="SMART" id="SM00382">
    <property type="entry name" value="AAA"/>
    <property type="match status" value="1"/>
</dbReference>
<dbReference type="KEGG" id="hbs:IPV69_16330"/>